<dbReference type="InterPro" id="IPR004358">
    <property type="entry name" value="Sig_transdc_His_kin-like_C"/>
</dbReference>
<feature type="transmembrane region" description="Helical" evidence="12">
    <location>
        <begin position="199"/>
        <end position="218"/>
    </location>
</feature>
<dbReference type="Pfam" id="PF00512">
    <property type="entry name" value="HisKA"/>
    <property type="match status" value="1"/>
</dbReference>
<feature type="domain" description="Histidine kinase" evidence="13">
    <location>
        <begin position="281"/>
        <end position="501"/>
    </location>
</feature>
<dbReference type="PROSITE" id="PS50109">
    <property type="entry name" value="HIS_KIN"/>
    <property type="match status" value="1"/>
</dbReference>
<name>A0A921MH02_9MICO</name>
<dbReference type="Pfam" id="PF02518">
    <property type="entry name" value="HATPase_c"/>
    <property type="match status" value="1"/>
</dbReference>
<evidence type="ECO:0000256" key="1">
    <source>
        <dbReference type="ARBA" id="ARBA00000085"/>
    </source>
</evidence>
<keyword evidence="9" id="KW-0902">Two-component regulatory system</keyword>
<comment type="subcellular location">
    <subcellularLocation>
        <location evidence="2">Cell membrane</location>
    </subcellularLocation>
</comment>
<evidence type="ECO:0000256" key="2">
    <source>
        <dbReference type="ARBA" id="ARBA00004236"/>
    </source>
</evidence>
<dbReference type="CDD" id="cd00075">
    <property type="entry name" value="HATPase"/>
    <property type="match status" value="1"/>
</dbReference>
<comment type="catalytic activity">
    <reaction evidence="1">
        <text>ATP + protein L-histidine = ADP + protein N-phospho-L-histidine.</text>
        <dbReference type="EC" id="2.7.13.3"/>
    </reaction>
</comment>
<dbReference type="SUPFAM" id="SSF47384">
    <property type="entry name" value="Homodimeric domain of signal transducing histidine kinase"/>
    <property type="match status" value="1"/>
</dbReference>
<dbReference type="EMBL" id="DYUK01000287">
    <property type="protein sequence ID" value="HJG81261.1"/>
    <property type="molecule type" value="Genomic_DNA"/>
</dbReference>
<keyword evidence="6 12" id="KW-0812">Transmembrane</keyword>
<dbReference type="Gene3D" id="3.30.565.10">
    <property type="entry name" value="Histidine kinase-like ATPase, C-terminal domain"/>
    <property type="match status" value="1"/>
</dbReference>
<dbReference type="CDD" id="cd00082">
    <property type="entry name" value="HisKA"/>
    <property type="match status" value="1"/>
</dbReference>
<reference evidence="15" key="1">
    <citation type="journal article" date="2021" name="PeerJ">
        <title>Extensive microbial diversity within the chicken gut microbiome revealed by metagenomics and culture.</title>
        <authorList>
            <person name="Gilroy R."/>
            <person name="Ravi A."/>
            <person name="Getino M."/>
            <person name="Pursley I."/>
            <person name="Horton D.L."/>
            <person name="Alikhan N.F."/>
            <person name="Baker D."/>
            <person name="Gharbi K."/>
            <person name="Hall N."/>
            <person name="Watson M."/>
            <person name="Adriaenssens E.M."/>
            <person name="Foster-Nyarko E."/>
            <person name="Jarju S."/>
            <person name="Secka A."/>
            <person name="Antonio M."/>
            <person name="Oren A."/>
            <person name="Chaudhuri R.R."/>
            <person name="La Ragione R."/>
            <person name="Hildebrand F."/>
            <person name="Pallen M.J."/>
        </authorList>
    </citation>
    <scope>NUCLEOTIDE SEQUENCE</scope>
    <source>
        <strain evidence="15">ChiGjej5B5-7349</strain>
    </source>
</reference>
<keyword evidence="8 12" id="KW-1133">Transmembrane helix</keyword>
<feature type="compositionally biased region" description="Polar residues" evidence="11">
    <location>
        <begin position="521"/>
        <end position="530"/>
    </location>
</feature>
<dbReference type="AlphaFoldDB" id="A0A921MH02"/>
<keyword evidence="7 15" id="KW-0418">Kinase</keyword>
<dbReference type="InterPro" id="IPR036097">
    <property type="entry name" value="HisK_dim/P_sf"/>
</dbReference>
<evidence type="ECO:0000256" key="7">
    <source>
        <dbReference type="ARBA" id="ARBA00022777"/>
    </source>
</evidence>
<dbReference type="PANTHER" id="PTHR45436">
    <property type="entry name" value="SENSOR HISTIDINE KINASE YKOH"/>
    <property type="match status" value="1"/>
</dbReference>
<dbReference type="InterPro" id="IPR003594">
    <property type="entry name" value="HATPase_dom"/>
</dbReference>
<reference evidence="15" key="2">
    <citation type="submission" date="2021-09" db="EMBL/GenBank/DDBJ databases">
        <authorList>
            <person name="Gilroy R."/>
        </authorList>
    </citation>
    <scope>NUCLEOTIDE SEQUENCE</scope>
    <source>
        <strain evidence="15">ChiGjej5B5-7349</strain>
    </source>
</reference>
<evidence type="ECO:0000256" key="6">
    <source>
        <dbReference type="ARBA" id="ARBA00022692"/>
    </source>
</evidence>
<dbReference type="GO" id="GO:0005886">
    <property type="term" value="C:plasma membrane"/>
    <property type="evidence" value="ECO:0007669"/>
    <property type="project" value="UniProtKB-SubCell"/>
</dbReference>
<evidence type="ECO:0000256" key="5">
    <source>
        <dbReference type="ARBA" id="ARBA00022679"/>
    </source>
</evidence>
<dbReference type="Gene3D" id="1.10.287.130">
    <property type="match status" value="1"/>
</dbReference>
<dbReference type="Proteomes" id="UP000784435">
    <property type="component" value="Unassembled WGS sequence"/>
</dbReference>
<dbReference type="SUPFAM" id="SSF158472">
    <property type="entry name" value="HAMP domain-like"/>
    <property type="match status" value="1"/>
</dbReference>
<evidence type="ECO:0000256" key="8">
    <source>
        <dbReference type="ARBA" id="ARBA00022989"/>
    </source>
</evidence>
<dbReference type="SUPFAM" id="SSF55874">
    <property type="entry name" value="ATPase domain of HSP90 chaperone/DNA topoisomerase II/histidine kinase"/>
    <property type="match status" value="1"/>
</dbReference>
<dbReference type="SMART" id="SM00304">
    <property type="entry name" value="HAMP"/>
    <property type="match status" value="1"/>
</dbReference>
<evidence type="ECO:0000259" key="13">
    <source>
        <dbReference type="PROSITE" id="PS50109"/>
    </source>
</evidence>
<evidence type="ECO:0000313" key="16">
    <source>
        <dbReference type="Proteomes" id="UP000784435"/>
    </source>
</evidence>
<dbReference type="Pfam" id="PF00672">
    <property type="entry name" value="HAMP"/>
    <property type="match status" value="1"/>
</dbReference>
<dbReference type="EC" id="2.7.13.3" evidence="3"/>
<dbReference type="InterPro" id="IPR003660">
    <property type="entry name" value="HAMP_dom"/>
</dbReference>
<dbReference type="GO" id="GO:0000155">
    <property type="term" value="F:phosphorelay sensor kinase activity"/>
    <property type="evidence" value="ECO:0007669"/>
    <property type="project" value="InterPro"/>
</dbReference>
<evidence type="ECO:0000256" key="3">
    <source>
        <dbReference type="ARBA" id="ARBA00012438"/>
    </source>
</evidence>
<organism evidence="15 16">
    <name type="scientific">Brevibacterium senegalense</name>
    <dbReference type="NCBI Taxonomy" id="1033736"/>
    <lineage>
        <taxon>Bacteria</taxon>
        <taxon>Bacillati</taxon>
        <taxon>Actinomycetota</taxon>
        <taxon>Actinomycetes</taxon>
        <taxon>Micrococcales</taxon>
        <taxon>Brevibacteriaceae</taxon>
        <taxon>Brevibacterium</taxon>
    </lineage>
</organism>
<feature type="compositionally biased region" description="Pro residues" evidence="11">
    <location>
        <begin position="500"/>
        <end position="512"/>
    </location>
</feature>
<evidence type="ECO:0000313" key="15">
    <source>
        <dbReference type="EMBL" id="HJG81261.1"/>
    </source>
</evidence>
<dbReference type="FunFam" id="1.10.287.130:FF:000001">
    <property type="entry name" value="Two-component sensor histidine kinase"/>
    <property type="match status" value="1"/>
</dbReference>
<keyword evidence="4" id="KW-0597">Phosphoprotein</keyword>
<dbReference type="InterPro" id="IPR036890">
    <property type="entry name" value="HATPase_C_sf"/>
</dbReference>
<dbReference type="PRINTS" id="PR00344">
    <property type="entry name" value="BCTRLSENSOR"/>
</dbReference>
<gene>
    <name evidence="15" type="ORF">K8V08_12700</name>
</gene>
<feature type="compositionally biased region" description="Basic and acidic residues" evidence="11">
    <location>
        <begin position="1"/>
        <end position="10"/>
    </location>
</feature>
<evidence type="ECO:0000256" key="4">
    <source>
        <dbReference type="ARBA" id="ARBA00022553"/>
    </source>
</evidence>
<feature type="non-terminal residue" evidence="15">
    <location>
        <position position="530"/>
    </location>
</feature>
<dbReference type="SMART" id="SM00388">
    <property type="entry name" value="HisKA"/>
    <property type="match status" value="1"/>
</dbReference>
<protein>
    <recommendedName>
        <fullName evidence="3">histidine kinase</fullName>
        <ecNumber evidence="3">2.7.13.3</ecNumber>
    </recommendedName>
</protein>
<feature type="compositionally biased region" description="Low complexity" evidence="11">
    <location>
        <begin position="13"/>
        <end position="25"/>
    </location>
</feature>
<dbReference type="PROSITE" id="PS50885">
    <property type="entry name" value="HAMP"/>
    <property type="match status" value="1"/>
</dbReference>
<feature type="region of interest" description="Disordered" evidence="11">
    <location>
        <begin position="500"/>
        <end position="530"/>
    </location>
</feature>
<feature type="region of interest" description="Disordered" evidence="11">
    <location>
        <begin position="1"/>
        <end position="28"/>
    </location>
</feature>
<dbReference type="SMART" id="SM00387">
    <property type="entry name" value="HATPase_c"/>
    <property type="match status" value="1"/>
</dbReference>
<dbReference type="Gene3D" id="6.10.340.10">
    <property type="match status" value="1"/>
</dbReference>
<keyword evidence="5" id="KW-0808">Transferase</keyword>
<comment type="caution">
    <text evidence="15">The sequence shown here is derived from an EMBL/GenBank/DDBJ whole genome shotgun (WGS) entry which is preliminary data.</text>
</comment>
<evidence type="ECO:0000259" key="14">
    <source>
        <dbReference type="PROSITE" id="PS50885"/>
    </source>
</evidence>
<sequence length="530" mass="56506">MGAEGGRTDEQQSAATAPDAASASAGVPGTRTVRGRVLAMMLAFMLLGLAAAGTVSYTSQFADLEARVDAELRQEIDELELVAQLSMERQEGSLEDLLRSATGAVVPGEYESVIALLDGRPLYQPEDVNFSLSDPEVLAQLNDRSVPGRTVYTDITIDGAPHRAAIASVTVAGDDRQGTFAAVNRVAAQRESIWHSAGIYAATSLGVLLLAAIAGQLVSGRLMRPLAELRDATRSISPDDLDRRVTVPDADDDVAALARTFNTMLDRISDGFAEQRRFMSDVSHELRTPLTIIRGTLETTDNADPADVEEGHQISLEEIERMDQLVGDLSTLAKAGRPDFVRLAPVDLERFGPRVLSRIEHLGDREWTLDSDATGFVLADDARLIQAIVQLAANAMRFTEPGSRIRLRIEVAGRRVDPDRPRESPRSLVIAVRDDGTGIPADQQEAIFDRFVRLGPGDPAAGSGLGLSIVRAIAEGHGGRAHVDSREGVGSEFVLTLPFRPVPPVPASPPPGATGVPPRSTGTPSSTAGT</sequence>
<dbReference type="InterPro" id="IPR005467">
    <property type="entry name" value="His_kinase_dom"/>
</dbReference>
<dbReference type="InterPro" id="IPR050428">
    <property type="entry name" value="TCS_sensor_his_kinase"/>
</dbReference>
<feature type="domain" description="HAMP" evidence="14">
    <location>
        <begin position="220"/>
        <end position="273"/>
    </location>
</feature>
<dbReference type="InterPro" id="IPR003661">
    <property type="entry name" value="HisK_dim/P_dom"/>
</dbReference>
<dbReference type="PANTHER" id="PTHR45436:SF5">
    <property type="entry name" value="SENSOR HISTIDINE KINASE TRCS"/>
    <property type="match status" value="1"/>
</dbReference>
<feature type="transmembrane region" description="Helical" evidence="12">
    <location>
        <begin position="37"/>
        <end position="57"/>
    </location>
</feature>
<accession>A0A921MH02</accession>
<evidence type="ECO:0000256" key="11">
    <source>
        <dbReference type="SAM" id="MobiDB-lite"/>
    </source>
</evidence>
<keyword evidence="10 12" id="KW-0472">Membrane</keyword>
<proteinExistence type="predicted"/>
<evidence type="ECO:0000256" key="9">
    <source>
        <dbReference type="ARBA" id="ARBA00023012"/>
    </source>
</evidence>
<evidence type="ECO:0000256" key="10">
    <source>
        <dbReference type="ARBA" id="ARBA00023136"/>
    </source>
</evidence>
<evidence type="ECO:0000256" key="12">
    <source>
        <dbReference type="SAM" id="Phobius"/>
    </source>
</evidence>